<proteinExistence type="predicted"/>
<evidence type="ECO:0000313" key="3">
    <source>
        <dbReference type="Proteomes" id="UP001146793"/>
    </source>
</evidence>
<organism evidence="2 3">
    <name type="scientific">Anaeramoeba flamelloides</name>
    <dbReference type="NCBI Taxonomy" id="1746091"/>
    <lineage>
        <taxon>Eukaryota</taxon>
        <taxon>Metamonada</taxon>
        <taxon>Anaeramoebidae</taxon>
        <taxon>Anaeramoeba</taxon>
    </lineage>
</organism>
<dbReference type="AlphaFoldDB" id="A0AAV7Y7L7"/>
<dbReference type="PANTHER" id="PTHR45982:SF1">
    <property type="entry name" value="REGULATOR OF CHROMOSOME CONDENSATION"/>
    <property type="match status" value="1"/>
</dbReference>
<dbReference type="InterPro" id="IPR051553">
    <property type="entry name" value="Ran_GTPase-activating"/>
</dbReference>
<dbReference type="PROSITE" id="PS50097">
    <property type="entry name" value="BTB"/>
    <property type="match status" value="1"/>
</dbReference>
<feature type="domain" description="BTB" evidence="1">
    <location>
        <begin position="457"/>
        <end position="539"/>
    </location>
</feature>
<dbReference type="InterPro" id="IPR000210">
    <property type="entry name" value="BTB/POZ_dom"/>
</dbReference>
<dbReference type="PANTHER" id="PTHR45982">
    <property type="entry name" value="REGULATOR OF CHROMOSOME CONDENSATION"/>
    <property type="match status" value="1"/>
</dbReference>
<dbReference type="CDD" id="cd18186">
    <property type="entry name" value="BTB_POZ_ZBTB_KLHL-like"/>
    <property type="match status" value="1"/>
</dbReference>
<dbReference type="Gene3D" id="2.130.10.30">
    <property type="entry name" value="Regulator of chromosome condensation 1/beta-lactamase-inhibitor protein II"/>
    <property type="match status" value="1"/>
</dbReference>
<gene>
    <name evidence="2" type="ORF">M0812_29343</name>
</gene>
<dbReference type="InterPro" id="IPR011333">
    <property type="entry name" value="SKP1/BTB/POZ_sf"/>
</dbReference>
<dbReference type="InterPro" id="IPR009091">
    <property type="entry name" value="RCC1/BLIP-II"/>
</dbReference>
<sequence>MTCIIFGNFQSKFPHSKTNETFTISTETAIKTKRSILEIYFDCNSSLVLTVDSELYLYERNLEIPIKVPVNEEISKIVGGYQHYFMLAQSGSVYVMARSYNKKLGITNSDFKGAHQFIKLNEFTKQKVVITDISASSDNSLFLDSDDFLWMCGNQKTFFKDYIPSNSGIPNKVPNLKIKKMFCGIKASHFFFIDKENKLYVVGSDSDSRSGSGKNCNTQPGQITKFKPEIENFDTDLIQKLFPTNRNSAMLYDSKIYSCGYKDFSGNPENPQILTLIPETKDKTFVDLFAGSSHFVAEDDQGFFWIWGYNDRKQCNTATDVHVPYTYKSKLFDESLKYTAALGPYCTIFFPDLRGSADTGFMELFEKQAIYDSQIKDTKFISALFNARTEGASEEIKNILDNSSNNEQVEEFFIWVYGETKRSYLSIFEQFNSIYENLKARKFKDDIAKLYKDENSKDFKLLVNTNDEDDVVEDEDEDEFEEIPVHKFILYARSGLFREMFHNVNEKNINNVQDFSGKTIESLELLIKYFYTNSIELTADDDPELVVEELSDAIEYYQLEKNSNLYSELKKIKNQFDLN</sequence>
<dbReference type="SMART" id="SM00225">
    <property type="entry name" value="BTB"/>
    <property type="match status" value="1"/>
</dbReference>
<evidence type="ECO:0000313" key="2">
    <source>
        <dbReference type="EMBL" id="KAJ3424620.1"/>
    </source>
</evidence>
<accession>A0AAV7Y7L7</accession>
<dbReference type="EMBL" id="JANTQA010000072">
    <property type="protein sequence ID" value="KAJ3424620.1"/>
    <property type="molecule type" value="Genomic_DNA"/>
</dbReference>
<protein>
    <recommendedName>
        <fullName evidence="1">BTB domain-containing protein</fullName>
    </recommendedName>
</protein>
<dbReference type="Proteomes" id="UP001146793">
    <property type="component" value="Unassembled WGS sequence"/>
</dbReference>
<dbReference type="SUPFAM" id="SSF54695">
    <property type="entry name" value="POZ domain"/>
    <property type="match status" value="1"/>
</dbReference>
<dbReference type="Pfam" id="PF00651">
    <property type="entry name" value="BTB"/>
    <property type="match status" value="1"/>
</dbReference>
<comment type="caution">
    <text evidence="2">The sequence shown here is derived from an EMBL/GenBank/DDBJ whole genome shotgun (WGS) entry which is preliminary data.</text>
</comment>
<reference evidence="2" key="1">
    <citation type="submission" date="2022-08" db="EMBL/GenBank/DDBJ databases">
        <title>Novel sulphate-reducing endosymbionts in the free-living metamonad Anaeramoeba.</title>
        <authorList>
            <person name="Jerlstrom-Hultqvist J."/>
            <person name="Cepicka I."/>
            <person name="Gallot-Lavallee L."/>
            <person name="Salas-Leiva D."/>
            <person name="Curtis B.A."/>
            <person name="Zahonova K."/>
            <person name="Pipaliya S."/>
            <person name="Dacks J."/>
            <person name="Roger A.J."/>
        </authorList>
    </citation>
    <scope>NUCLEOTIDE SEQUENCE</scope>
    <source>
        <strain evidence="2">Busselton2</strain>
    </source>
</reference>
<evidence type="ECO:0000259" key="1">
    <source>
        <dbReference type="PROSITE" id="PS50097"/>
    </source>
</evidence>
<dbReference type="SUPFAM" id="SSF50985">
    <property type="entry name" value="RCC1/BLIP-II"/>
    <property type="match status" value="2"/>
</dbReference>
<name>A0AAV7Y7L7_9EUKA</name>
<dbReference type="Gene3D" id="3.30.710.10">
    <property type="entry name" value="Potassium Channel Kv1.1, Chain A"/>
    <property type="match status" value="1"/>
</dbReference>